<dbReference type="InterPro" id="IPR014729">
    <property type="entry name" value="Rossmann-like_a/b/a_fold"/>
</dbReference>
<evidence type="ECO:0000313" key="3">
    <source>
        <dbReference type="Proteomes" id="UP000646523"/>
    </source>
</evidence>
<keyword evidence="3" id="KW-1185">Reference proteome</keyword>
<gene>
    <name evidence="2" type="primary">asnB</name>
    <name evidence="2" type="ORF">GCM10012289_63230</name>
</gene>
<dbReference type="GO" id="GO:0004066">
    <property type="term" value="F:asparagine synthase (glutamine-hydrolyzing) activity"/>
    <property type="evidence" value="ECO:0007669"/>
    <property type="project" value="InterPro"/>
</dbReference>
<reference evidence="2" key="2">
    <citation type="submission" date="2020-09" db="EMBL/GenBank/DDBJ databases">
        <authorList>
            <person name="Sun Q."/>
            <person name="Zhou Y."/>
        </authorList>
    </citation>
    <scope>NUCLEOTIDE SEQUENCE</scope>
    <source>
        <strain evidence="2">CGMCC 4.7368</strain>
    </source>
</reference>
<dbReference type="InterPro" id="IPR001962">
    <property type="entry name" value="Asn_synthase"/>
</dbReference>
<organism evidence="2 3">
    <name type="scientific">Nonomuraea cavernae</name>
    <dbReference type="NCBI Taxonomy" id="2045107"/>
    <lineage>
        <taxon>Bacteria</taxon>
        <taxon>Bacillati</taxon>
        <taxon>Actinomycetota</taxon>
        <taxon>Actinomycetes</taxon>
        <taxon>Streptosporangiales</taxon>
        <taxon>Streptosporangiaceae</taxon>
        <taxon>Nonomuraea</taxon>
    </lineage>
</organism>
<protein>
    <submittedName>
        <fullName evidence="2">Asparagine synthase</fullName>
    </submittedName>
</protein>
<dbReference type="Pfam" id="PF00733">
    <property type="entry name" value="Asn_synthase"/>
    <property type="match status" value="1"/>
</dbReference>
<sequence length="498" mass="52770">MERDRVQIYSDLAGQFPFYLAARGGGWLVSSHAWPHGREPDPLAAAVDVVCPHVLPLAEGRSFLRGVREVGGGHLISAGSGGVEVRRYAPWLPERVTDPAEGARALRSALVEAVRLRRRSGVVTSDLSGGVDSTALALLAARLSPEVIDAVVYHHLSAPADDLAQAVRVAGADRRIRLATVRGTPDTLPYQRLDQAWADRPAPGALAHRRAMLRLRWAAAHGSGAHLTGEGADALLHPSPAYLADLVRAGSVARLAKDSAALAQLRKISPGGLMLRAVRLARTSPATALRQLGRSLSVPPRAAGSPADAVSWWSVSGEAIGWLAPRVRSELADLATDPATTRAMPEGAGPADHAALAELRSAAHAQRYLRELGAGVGVAVHAPYLDRAVIRGCLAVPAVLRAERGRFKPLLVAALRDLVPNDALSRTTKGAYQAEEYLGARRARREISALLADSRLVDLGVVDPRAVTVTLTRLCHGAPVPLGSFSRLLALEIALRDT</sequence>
<feature type="domain" description="Asparagine synthetase" evidence="1">
    <location>
        <begin position="106"/>
        <end position="476"/>
    </location>
</feature>
<dbReference type="AlphaFoldDB" id="A0A917ZCM1"/>
<dbReference type="Gene3D" id="3.40.50.620">
    <property type="entry name" value="HUPs"/>
    <property type="match status" value="2"/>
</dbReference>
<dbReference type="GO" id="GO:0006529">
    <property type="term" value="P:asparagine biosynthetic process"/>
    <property type="evidence" value="ECO:0007669"/>
    <property type="project" value="InterPro"/>
</dbReference>
<name>A0A917ZCM1_9ACTN</name>
<accession>A0A917ZCM1</accession>
<evidence type="ECO:0000259" key="1">
    <source>
        <dbReference type="Pfam" id="PF00733"/>
    </source>
</evidence>
<reference evidence="2" key="1">
    <citation type="journal article" date="2014" name="Int. J. Syst. Evol. Microbiol.">
        <title>Complete genome sequence of Corynebacterium casei LMG S-19264T (=DSM 44701T), isolated from a smear-ripened cheese.</title>
        <authorList>
            <consortium name="US DOE Joint Genome Institute (JGI-PGF)"/>
            <person name="Walter F."/>
            <person name="Albersmeier A."/>
            <person name="Kalinowski J."/>
            <person name="Ruckert C."/>
        </authorList>
    </citation>
    <scope>NUCLEOTIDE SEQUENCE</scope>
    <source>
        <strain evidence="2">CGMCC 4.7368</strain>
    </source>
</reference>
<comment type="caution">
    <text evidence="2">The sequence shown here is derived from an EMBL/GenBank/DDBJ whole genome shotgun (WGS) entry which is preliminary data.</text>
</comment>
<dbReference type="EMBL" id="BMNH01000028">
    <property type="protein sequence ID" value="GGO79286.1"/>
    <property type="molecule type" value="Genomic_DNA"/>
</dbReference>
<evidence type="ECO:0000313" key="2">
    <source>
        <dbReference type="EMBL" id="GGO79286.1"/>
    </source>
</evidence>
<proteinExistence type="predicted"/>
<dbReference type="SUPFAM" id="SSF52402">
    <property type="entry name" value="Adenine nucleotide alpha hydrolases-like"/>
    <property type="match status" value="1"/>
</dbReference>
<dbReference type="Proteomes" id="UP000646523">
    <property type="component" value="Unassembled WGS sequence"/>
</dbReference>